<dbReference type="EMBL" id="FMAK01000052">
    <property type="protein sequence ID" value="SCB70439.1"/>
    <property type="molecule type" value="Genomic_DNA"/>
</dbReference>
<dbReference type="Proteomes" id="UP000195696">
    <property type="component" value="Unassembled WGS sequence"/>
</dbReference>
<sequence>MYKCCDSDIDKLILDIAFYDLTETKSEVARRLAKKTGKTFDGA</sequence>
<organism evidence="1 2">
    <name type="scientific">Bacillus mycoides</name>
    <dbReference type="NCBI Taxonomy" id="1405"/>
    <lineage>
        <taxon>Bacteria</taxon>
        <taxon>Bacillati</taxon>
        <taxon>Bacillota</taxon>
        <taxon>Bacilli</taxon>
        <taxon>Bacillales</taxon>
        <taxon>Bacillaceae</taxon>
        <taxon>Bacillus</taxon>
        <taxon>Bacillus cereus group</taxon>
    </lineage>
</organism>
<evidence type="ECO:0000313" key="1">
    <source>
        <dbReference type="EMBL" id="SCB70439.1"/>
    </source>
</evidence>
<reference evidence="1 2" key="1">
    <citation type="submission" date="2016-08" db="EMBL/GenBank/DDBJ databases">
        <authorList>
            <person name="Seilhamer J.J."/>
        </authorList>
    </citation>
    <scope>NUCLEOTIDE SEQUENCE [LARGE SCALE GENOMIC DNA]</scope>
    <source>
        <strain evidence="1 2">SDA_GO95</strain>
    </source>
</reference>
<dbReference type="AlphaFoldDB" id="A0A1G4EWP2"/>
<name>A0A1G4EWP2_BACMY</name>
<protein>
    <submittedName>
        <fullName evidence="1">Uncharacterized protein</fullName>
    </submittedName>
</protein>
<proteinExistence type="predicted"/>
<accession>A0A1G4EWP2</accession>
<evidence type="ECO:0000313" key="2">
    <source>
        <dbReference type="Proteomes" id="UP000195696"/>
    </source>
</evidence>
<gene>
    <name evidence="1" type="ORF">BWGO95_04609</name>
</gene>